<name>A0A9D6UX19_9BACT</name>
<proteinExistence type="predicted"/>
<comment type="caution">
    <text evidence="1">The sequence shown here is derived from an EMBL/GenBank/DDBJ whole genome shotgun (WGS) entry which is preliminary data.</text>
</comment>
<accession>A0A9D6UX19</accession>
<dbReference type="Proteomes" id="UP000807825">
    <property type="component" value="Unassembled WGS sequence"/>
</dbReference>
<sequence length="248" mass="27996">MSKVPRLRMFAGPNGSGKSTIKSVIRPELLGVYVNPDDIEDDLRAQGYLDLGAFGISTTHEEARAFFRSSELLKKADLLAVAESLGLEAGTLSFHPVEVNSYLASVIADFLRHKLLQSDTSFTFETVMSSADKVAFLKKAQQRGFRTYLYYVATEDPIINISRVRNRVRLGGHPVPEDKIVSRYGRSLSLLADAIRHTNRAYIFDNSRRQHIWLAEVTDGRVLEMKSDSMPVWFKRAVWDKLTPTETQ</sequence>
<evidence type="ECO:0000313" key="1">
    <source>
        <dbReference type="EMBL" id="MBI5247883.1"/>
    </source>
</evidence>
<gene>
    <name evidence="1" type="ORF">HY912_00175</name>
</gene>
<reference evidence="1" key="1">
    <citation type="submission" date="2020-07" db="EMBL/GenBank/DDBJ databases">
        <title>Huge and variable diversity of episymbiotic CPR bacteria and DPANN archaea in groundwater ecosystems.</title>
        <authorList>
            <person name="He C.Y."/>
            <person name="Keren R."/>
            <person name="Whittaker M."/>
            <person name="Farag I.F."/>
            <person name="Doudna J."/>
            <person name="Cate J.H.D."/>
            <person name="Banfield J.F."/>
        </authorList>
    </citation>
    <scope>NUCLEOTIDE SEQUENCE</scope>
    <source>
        <strain evidence="1">NC_groundwater_1664_Pr3_B-0.1um_52_9</strain>
    </source>
</reference>
<dbReference type="PANTHER" id="PTHR39206">
    <property type="entry name" value="SLL8004 PROTEIN"/>
    <property type="match status" value="1"/>
</dbReference>
<dbReference type="SUPFAM" id="SSF52540">
    <property type="entry name" value="P-loop containing nucleoside triphosphate hydrolases"/>
    <property type="match status" value="1"/>
</dbReference>
<evidence type="ECO:0000313" key="2">
    <source>
        <dbReference type="Proteomes" id="UP000807825"/>
    </source>
</evidence>
<dbReference type="PANTHER" id="PTHR39206:SF1">
    <property type="entry name" value="SLL8004 PROTEIN"/>
    <property type="match status" value="1"/>
</dbReference>
<dbReference type="EMBL" id="JACRDE010000006">
    <property type="protein sequence ID" value="MBI5247883.1"/>
    <property type="molecule type" value="Genomic_DNA"/>
</dbReference>
<dbReference type="Gene3D" id="3.40.50.300">
    <property type="entry name" value="P-loop containing nucleotide triphosphate hydrolases"/>
    <property type="match status" value="1"/>
</dbReference>
<organism evidence="1 2">
    <name type="scientific">Desulfomonile tiedjei</name>
    <dbReference type="NCBI Taxonomy" id="2358"/>
    <lineage>
        <taxon>Bacteria</taxon>
        <taxon>Pseudomonadati</taxon>
        <taxon>Thermodesulfobacteriota</taxon>
        <taxon>Desulfomonilia</taxon>
        <taxon>Desulfomonilales</taxon>
        <taxon>Desulfomonilaceae</taxon>
        <taxon>Desulfomonile</taxon>
    </lineage>
</organism>
<dbReference type="InterPro" id="IPR027417">
    <property type="entry name" value="P-loop_NTPase"/>
</dbReference>
<protein>
    <submittedName>
        <fullName evidence="1">Zeta toxin family protein</fullName>
    </submittedName>
</protein>
<dbReference type="AlphaFoldDB" id="A0A9D6UX19"/>